<dbReference type="GO" id="GO:0008270">
    <property type="term" value="F:zinc ion binding"/>
    <property type="evidence" value="ECO:0007669"/>
    <property type="project" value="UniProtKB-KW"/>
</dbReference>
<keyword evidence="4" id="KW-0812">Transmembrane</keyword>
<dbReference type="Proteomes" id="UP001202328">
    <property type="component" value="Unassembled WGS sequence"/>
</dbReference>
<dbReference type="PANTHER" id="PTHR45768">
    <property type="entry name" value="E3 UBIQUITIN-PROTEIN LIGASE RNF13-LIKE"/>
    <property type="match status" value="1"/>
</dbReference>
<evidence type="ECO:0000256" key="12">
    <source>
        <dbReference type="PROSITE-ProRule" id="PRU00175"/>
    </source>
</evidence>
<evidence type="ECO:0000256" key="8">
    <source>
        <dbReference type="ARBA" id="ARBA00022833"/>
    </source>
</evidence>
<comment type="similarity">
    <text evidence="11">Belongs to the RING-type zinc finger family. ATL subfamily.</text>
</comment>
<protein>
    <recommendedName>
        <fullName evidence="13">RING-type domain-containing protein</fullName>
    </recommendedName>
</protein>
<comment type="pathway">
    <text evidence="2">Protein modification; protein ubiquitination.</text>
</comment>
<keyword evidence="3" id="KW-0808">Transferase</keyword>
<dbReference type="PANTHER" id="PTHR45768:SF61">
    <property type="entry name" value="RING-H2 FINGER PROTEIN ATL18"/>
    <property type="match status" value="1"/>
</dbReference>
<keyword evidence="6 12" id="KW-0863">Zinc-finger</keyword>
<name>A0AAD4XMF9_9MAGN</name>
<evidence type="ECO:0000256" key="11">
    <source>
        <dbReference type="ARBA" id="ARBA00024209"/>
    </source>
</evidence>
<proteinExistence type="inferred from homology"/>
<evidence type="ECO:0000256" key="9">
    <source>
        <dbReference type="ARBA" id="ARBA00022989"/>
    </source>
</evidence>
<feature type="domain" description="RING-type" evidence="13">
    <location>
        <begin position="32"/>
        <end position="68"/>
    </location>
</feature>
<evidence type="ECO:0000256" key="10">
    <source>
        <dbReference type="ARBA" id="ARBA00023136"/>
    </source>
</evidence>
<reference evidence="14" key="1">
    <citation type="submission" date="2022-04" db="EMBL/GenBank/DDBJ databases">
        <title>A functionally conserved STORR gene fusion in Papaver species that diverged 16.8 million years ago.</title>
        <authorList>
            <person name="Catania T."/>
        </authorList>
    </citation>
    <scope>NUCLEOTIDE SEQUENCE</scope>
    <source>
        <strain evidence="14">S-188037</strain>
    </source>
</reference>
<evidence type="ECO:0000256" key="3">
    <source>
        <dbReference type="ARBA" id="ARBA00022679"/>
    </source>
</evidence>
<keyword evidence="5" id="KW-0479">Metal-binding</keyword>
<evidence type="ECO:0000259" key="13">
    <source>
        <dbReference type="PROSITE" id="PS50089"/>
    </source>
</evidence>
<comment type="subcellular location">
    <subcellularLocation>
        <location evidence="1">Membrane</location>
        <topology evidence="1">Single-pass membrane protein</topology>
    </subcellularLocation>
</comment>
<evidence type="ECO:0000313" key="15">
    <source>
        <dbReference type="Proteomes" id="UP001202328"/>
    </source>
</evidence>
<evidence type="ECO:0000256" key="2">
    <source>
        <dbReference type="ARBA" id="ARBA00004906"/>
    </source>
</evidence>
<dbReference type="InterPro" id="IPR013083">
    <property type="entry name" value="Znf_RING/FYVE/PHD"/>
</dbReference>
<keyword evidence="8" id="KW-0862">Zinc</keyword>
<keyword evidence="15" id="KW-1185">Reference proteome</keyword>
<dbReference type="SMART" id="SM00184">
    <property type="entry name" value="RING"/>
    <property type="match status" value="1"/>
</dbReference>
<sequence>MGTLCRTKLSSSDLQNLSSFKYEMVVEPTQHCIVCLESCRSLPRCNHVFHANCVDSWLIQVPSCPLCRQIVVKPGVDQLLADSPGSSA</sequence>
<evidence type="ECO:0000256" key="1">
    <source>
        <dbReference type="ARBA" id="ARBA00004167"/>
    </source>
</evidence>
<dbReference type="InterPro" id="IPR001841">
    <property type="entry name" value="Znf_RING"/>
</dbReference>
<keyword evidence="10" id="KW-0472">Membrane</keyword>
<evidence type="ECO:0000256" key="6">
    <source>
        <dbReference type="ARBA" id="ARBA00022771"/>
    </source>
</evidence>
<evidence type="ECO:0000256" key="5">
    <source>
        <dbReference type="ARBA" id="ARBA00022723"/>
    </source>
</evidence>
<dbReference type="GO" id="GO:0016740">
    <property type="term" value="F:transferase activity"/>
    <property type="evidence" value="ECO:0007669"/>
    <property type="project" value="UniProtKB-KW"/>
</dbReference>
<dbReference type="EMBL" id="JAJJMB010006973">
    <property type="protein sequence ID" value="KAI3932994.1"/>
    <property type="molecule type" value="Genomic_DNA"/>
</dbReference>
<dbReference type="SUPFAM" id="SSF57850">
    <property type="entry name" value="RING/U-box"/>
    <property type="match status" value="1"/>
</dbReference>
<gene>
    <name evidence="14" type="ORF">MKW98_029227</name>
</gene>
<evidence type="ECO:0000256" key="4">
    <source>
        <dbReference type="ARBA" id="ARBA00022692"/>
    </source>
</evidence>
<dbReference type="Gene3D" id="3.30.40.10">
    <property type="entry name" value="Zinc/RING finger domain, C3HC4 (zinc finger)"/>
    <property type="match status" value="1"/>
</dbReference>
<dbReference type="AlphaFoldDB" id="A0AAD4XMF9"/>
<dbReference type="GO" id="GO:0016020">
    <property type="term" value="C:membrane"/>
    <property type="evidence" value="ECO:0007669"/>
    <property type="project" value="UniProtKB-SubCell"/>
</dbReference>
<organism evidence="14 15">
    <name type="scientific">Papaver atlanticum</name>
    <dbReference type="NCBI Taxonomy" id="357466"/>
    <lineage>
        <taxon>Eukaryota</taxon>
        <taxon>Viridiplantae</taxon>
        <taxon>Streptophyta</taxon>
        <taxon>Embryophyta</taxon>
        <taxon>Tracheophyta</taxon>
        <taxon>Spermatophyta</taxon>
        <taxon>Magnoliopsida</taxon>
        <taxon>Ranunculales</taxon>
        <taxon>Papaveraceae</taxon>
        <taxon>Papaveroideae</taxon>
        <taxon>Papaver</taxon>
    </lineage>
</organism>
<dbReference type="PROSITE" id="PS50089">
    <property type="entry name" value="ZF_RING_2"/>
    <property type="match status" value="1"/>
</dbReference>
<evidence type="ECO:0000313" key="14">
    <source>
        <dbReference type="EMBL" id="KAI3932994.1"/>
    </source>
</evidence>
<comment type="caution">
    <text evidence="14">The sequence shown here is derived from an EMBL/GenBank/DDBJ whole genome shotgun (WGS) entry which is preliminary data.</text>
</comment>
<accession>A0AAD4XMF9</accession>
<evidence type="ECO:0000256" key="7">
    <source>
        <dbReference type="ARBA" id="ARBA00022786"/>
    </source>
</evidence>
<dbReference type="Pfam" id="PF13639">
    <property type="entry name" value="zf-RING_2"/>
    <property type="match status" value="1"/>
</dbReference>
<keyword evidence="7" id="KW-0833">Ubl conjugation pathway</keyword>
<keyword evidence="9" id="KW-1133">Transmembrane helix</keyword>